<dbReference type="AlphaFoldDB" id="A0AAV2BP38"/>
<feature type="compositionally biased region" description="Polar residues" evidence="1">
    <location>
        <begin position="31"/>
        <end position="44"/>
    </location>
</feature>
<proteinExistence type="predicted"/>
<dbReference type="Proteomes" id="UP001497382">
    <property type="component" value="Unassembled WGS sequence"/>
</dbReference>
<dbReference type="EMBL" id="CAXIEN010000452">
    <property type="protein sequence ID" value="CAL1298045.1"/>
    <property type="molecule type" value="Genomic_DNA"/>
</dbReference>
<organism evidence="2 3">
    <name type="scientific">Larinioides sclopetarius</name>
    <dbReference type="NCBI Taxonomy" id="280406"/>
    <lineage>
        <taxon>Eukaryota</taxon>
        <taxon>Metazoa</taxon>
        <taxon>Ecdysozoa</taxon>
        <taxon>Arthropoda</taxon>
        <taxon>Chelicerata</taxon>
        <taxon>Arachnida</taxon>
        <taxon>Araneae</taxon>
        <taxon>Araneomorphae</taxon>
        <taxon>Entelegynae</taxon>
        <taxon>Araneoidea</taxon>
        <taxon>Araneidae</taxon>
        <taxon>Larinioides</taxon>
    </lineage>
</organism>
<evidence type="ECO:0000313" key="3">
    <source>
        <dbReference type="Proteomes" id="UP001497382"/>
    </source>
</evidence>
<protein>
    <submittedName>
        <fullName evidence="2">Uncharacterized protein</fullName>
    </submittedName>
</protein>
<evidence type="ECO:0000256" key="1">
    <source>
        <dbReference type="SAM" id="MobiDB-lite"/>
    </source>
</evidence>
<accession>A0AAV2BP38</accession>
<feature type="compositionally biased region" description="Basic and acidic residues" evidence="1">
    <location>
        <begin position="48"/>
        <end position="57"/>
    </location>
</feature>
<keyword evidence="3" id="KW-1185">Reference proteome</keyword>
<comment type="caution">
    <text evidence="2">The sequence shown here is derived from an EMBL/GenBank/DDBJ whole genome shotgun (WGS) entry which is preliminary data.</text>
</comment>
<name>A0AAV2BP38_9ARAC</name>
<reference evidence="2 3" key="1">
    <citation type="submission" date="2024-04" db="EMBL/GenBank/DDBJ databases">
        <authorList>
            <person name="Rising A."/>
            <person name="Reimegard J."/>
            <person name="Sonavane S."/>
            <person name="Akerstrom W."/>
            <person name="Nylinder S."/>
            <person name="Hedman E."/>
            <person name="Kallberg Y."/>
        </authorList>
    </citation>
    <scope>NUCLEOTIDE SEQUENCE [LARGE SCALE GENOMIC DNA]</scope>
</reference>
<evidence type="ECO:0000313" key="2">
    <source>
        <dbReference type="EMBL" id="CAL1298045.1"/>
    </source>
</evidence>
<feature type="region of interest" description="Disordered" evidence="1">
    <location>
        <begin position="30"/>
        <end position="57"/>
    </location>
</feature>
<gene>
    <name evidence="2" type="ORF">LARSCL_LOCUS20668</name>
</gene>
<sequence>MNEERETSLLPLLNDSHYQVVEEGEAPLLINDSQEQQIASTSGDDLNAMEKEKKVKG</sequence>